<gene>
    <name evidence="7" type="ORF">GPM918_LOCUS34683</name>
    <name evidence="8" type="ORF">SRO942_LOCUS35387</name>
</gene>
<accession>A0A815PJ26</accession>
<evidence type="ECO:0000313" key="7">
    <source>
        <dbReference type="EMBL" id="CAF1449558.1"/>
    </source>
</evidence>
<keyword evidence="9" id="KW-1185">Reference proteome</keyword>
<reference evidence="7" key="1">
    <citation type="submission" date="2021-02" db="EMBL/GenBank/DDBJ databases">
        <authorList>
            <person name="Nowell W R."/>
        </authorList>
    </citation>
    <scope>NUCLEOTIDE SEQUENCE</scope>
</reference>
<proteinExistence type="predicted"/>
<dbReference type="AlphaFoldDB" id="A0A815PJ26"/>
<evidence type="ECO:0000256" key="4">
    <source>
        <dbReference type="ARBA" id="ARBA00023136"/>
    </source>
</evidence>
<protein>
    <recommendedName>
        <fullName evidence="6">G-protein coupled receptors family 1 profile domain-containing protein</fullName>
    </recommendedName>
</protein>
<dbReference type="EMBL" id="CAJNOQ010019405">
    <property type="protein sequence ID" value="CAF1449558.1"/>
    <property type="molecule type" value="Genomic_DNA"/>
</dbReference>
<sequence>MRIQSIRGNLYNISQNNQWCTIIAYFCFSFISVIYYTYCLQAFYRLIRVVFYKKKFLKSYSIYVFLCILTWLIGFLVILPLLTLNTIEYLPNDYYCHLPFHNFPVITYGFLIIYILPICLVSIIYRWIVVSVRRPLLNKPIIRLQNMRDFKIVKKIYLNISSVILSAFIGLIFLIISWLTGHLNSMTYCLGWLCASFSFLFQSLIVIYSTPQLENICKQFMTRNFYTLPNTT</sequence>
<dbReference type="Gene3D" id="1.20.1070.10">
    <property type="entry name" value="Rhodopsin 7-helix transmembrane proteins"/>
    <property type="match status" value="1"/>
</dbReference>
<evidence type="ECO:0000256" key="2">
    <source>
        <dbReference type="ARBA" id="ARBA00022692"/>
    </source>
</evidence>
<dbReference type="GO" id="GO:0016020">
    <property type="term" value="C:membrane"/>
    <property type="evidence" value="ECO:0007669"/>
    <property type="project" value="UniProtKB-SubCell"/>
</dbReference>
<feature type="domain" description="G-protein coupled receptors family 1 profile" evidence="6">
    <location>
        <begin position="1"/>
        <end position="206"/>
    </location>
</feature>
<keyword evidence="3 5" id="KW-1133">Transmembrane helix</keyword>
<keyword evidence="2 5" id="KW-0812">Transmembrane</keyword>
<feature type="transmembrane region" description="Helical" evidence="5">
    <location>
        <begin position="22"/>
        <end position="39"/>
    </location>
</feature>
<evidence type="ECO:0000259" key="6">
    <source>
        <dbReference type="PROSITE" id="PS50262"/>
    </source>
</evidence>
<dbReference type="InterPro" id="IPR017452">
    <property type="entry name" value="GPCR_Rhodpsn_7TM"/>
</dbReference>
<comment type="caution">
    <text evidence="7">The sequence shown here is derived from an EMBL/GenBank/DDBJ whole genome shotgun (WGS) entry which is preliminary data.</text>
</comment>
<feature type="transmembrane region" description="Helical" evidence="5">
    <location>
        <begin position="156"/>
        <end position="179"/>
    </location>
</feature>
<evidence type="ECO:0000256" key="3">
    <source>
        <dbReference type="ARBA" id="ARBA00022989"/>
    </source>
</evidence>
<organism evidence="7 9">
    <name type="scientific">Didymodactylos carnosus</name>
    <dbReference type="NCBI Taxonomy" id="1234261"/>
    <lineage>
        <taxon>Eukaryota</taxon>
        <taxon>Metazoa</taxon>
        <taxon>Spiralia</taxon>
        <taxon>Gnathifera</taxon>
        <taxon>Rotifera</taxon>
        <taxon>Eurotatoria</taxon>
        <taxon>Bdelloidea</taxon>
        <taxon>Philodinida</taxon>
        <taxon>Philodinidae</taxon>
        <taxon>Didymodactylos</taxon>
    </lineage>
</organism>
<comment type="subcellular location">
    <subcellularLocation>
        <location evidence="1">Membrane</location>
    </subcellularLocation>
</comment>
<dbReference type="PROSITE" id="PS50262">
    <property type="entry name" value="G_PROTEIN_RECEP_F1_2"/>
    <property type="match status" value="1"/>
</dbReference>
<feature type="transmembrane region" description="Helical" evidence="5">
    <location>
        <begin position="185"/>
        <end position="208"/>
    </location>
</feature>
<evidence type="ECO:0000256" key="5">
    <source>
        <dbReference type="SAM" id="Phobius"/>
    </source>
</evidence>
<dbReference type="CDD" id="cd00637">
    <property type="entry name" value="7tm_classA_rhodopsin-like"/>
    <property type="match status" value="1"/>
</dbReference>
<feature type="transmembrane region" description="Helical" evidence="5">
    <location>
        <begin position="60"/>
        <end position="85"/>
    </location>
</feature>
<dbReference type="Proteomes" id="UP000663829">
    <property type="component" value="Unassembled WGS sequence"/>
</dbReference>
<evidence type="ECO:0000256" key="1">
    <source>
        <dbReference type="ARBA" id="ARBA00004370"/>
    </source>
</evidence>
<feature type="transmembrane region" description="Helical" evidence="5">
    <location>
        <begin position="105"/>
        <end position="129"/>
    </location>
</feature>
<keyword evidence="4 5" id="KW-0472">Membrane</keyword>
<evidence type="ECO:0000313" key="9">
    <source>
        <dbReference type="Proteomes" id="UP000663829"/>
    </source>
</evidence>
<evidence type="ECO:0000313" key="8">
    <source>
        <dbReference type="EMBL" id="CAF4323286.1"/>
    </source>
</evidence>
<name>A0A815PJ26_9BILA</name>
<dbReference type="OrthoDB" id="10044919at2759"/>
<dbReference type="EMBL" id="CAJOBC010084853">
    <property type="protein sequence ID" value="CAF4323286.1"/>
    <property type="molecule type" value="Genomic_DNA"/>
</dbReference>
<dbReference type="Proteomes" id="UP000681722">
    <property type="component" value="Unassembled WGS sequence"/>
</dbReference>